<dbReference type="Proteomes" id="UP000292507">
    <property type="component" value="Unassembled WGS sequence"/>
</dbReference>
<feature type="compositionally biased region" description="Basic residues" evidence="1">
    <location>
        <begin position="224"/>
        <end position="233"/>
    </location>
</feature>
<feature type="region of interest" description="Disordered" evidence="1">
    <location>
        <begin position="61"/>
        <end position="125"/>
    </location>
</feature>
<evidence type="ECO:0000256" key="1">
    <source>
        <dbReference type="SAM" id="MobiDB-lite"/>
    </source>
</evidence>
<protein>
    <submittedName>
        <fullName evidence="2">Uncharacterized protein</fullName>
    </submittedName>
</protein>
<dbReference type="AlphaFoldDB" id="A0A4Q7Y974"/>
<feature type="region of interest" description="Disordered" evidence="1">
    <location>
        <begin position="197"/>
        <end position="233"/>
    </location>
</feature>
<gene>
    <name evidence="2" type="ORF">BKA19_2290</name>
</gene>
<accession>A0A4Q7Y974</accession>
<dbReference type="EMBL" id="SHKV01000001">
    <property type="protein sequence ID" value="RZU32595.1"/>
    <property type="molecule type" value="Genomic_DNA"/>
</dbReference>
<organism evidence="2 3">
    <name type="scientific">Blastococcus saxobsidens</name>
    <dbReference type="NCBI Taxonomy" id="138336"/>
    <lineage>
        <taxon>Bacteria</taxon>
        <taxon>Bacillati</taxon>
        <taxon>Actinomycetota</taxon>
        <taxon>Actinomycetes</taxon>
        <taxon>Geodermatophilales</taxon>
        <taxon>Geodermatophilaceae</taxon>
        <taxon>Blastococcus</taxon>
    </lineage>
</organism>
<evidence type="ECO:0000313" key="3">
    <source>
        <dbReference type="Proteomes" id="UP000292507"/>
    </source>
</evidence>
<name>A0A4Q7Y974_9ACTN</name>
<comment type="caution">
    <text evidence="2">The sequence shown here is derived from an EMBL/GenBank/DDBJ whole genome shotgun (WGS) entry which is preliminary data.</text>
</comment>
<keyword evidence="3" id="KW-1185">Reference proteome</keyword>
<evidence type="ECO:0000313" key="2">
    <source>
        <dbReference type="EMBL" id="RZU32595.1"/>
    </source>
</evidence>
<proteinExistence type="predicted"/>
<reference evidence="2 3" key="1">
    <citation type="submission" date="2019-02" db="EMBL/GenBank/DDBJ databases">
        <title>Sequencing the genomes of 1000 actinobacteria strains.</title>
        <authorList>
            <person name="Klenk H.-P."/>
        </authorList>
    </citation>
    <scope>NUCLEOTIDE SEQUENCE [LARGE SCALE GENOMIC DNA]</scope>
    <source>
        <strain evidence="2 3">DSM 44509</strain>
    </source>
</reference>
<sequence length="233" mass="25063">MFTSQPQVVEVYQAGAWWAGELLGWRHDEGGACQVWVRAVVGGVEQTTWTDLAALRLPERSTEAAGQMSPHRDGQELPPRGSSAGVRRHSADAATTASLPLARDRGSEPAPVRPGGRRRAPEDAEVRVVAASAVPVPPGRHRAPSTDPDAGRHRAADTGLFPAVVDEPAPTPRRPREEFPPTAAWTVLAARPAPAEEALADASWGNPGDELLTRPMRLTDQVPHSRRPRLMAH</sequence>